<sequence length="91" mass="10002">MILRKPSQHNFVLYSTFVCGVGSHTYALGNHVKTHFGNFHNISPQTGHIAFPYQGILASVKGAVSHQSSMSGFAQKALAQQVFWPDITQET</sequence>
<comment type="caution">
    <text evidence="1">The sequence shown here is derived from an EMBL/GenBank/DDBJ whole genome shotgun (WGS) entry which is preliminary data.</text>
</comment>
<dbReference type="Proteomes" id="UP000326396">
    <property type="component" value="Linkage Group LG12"/>
</dbReference>
<evidence type="ECO:0000313" key="2">
    <source>
        <dbReference type="Proteomes" id="UP000326396"/>
    </source>
</evidence>
<organism evidence="1 2">
    <name type="scientific">Mikania micrantha</name>
    <name type="common">bitter vine</name>
    <dbReference type="NCBI Taxonomy" id="192012"/>
    <lineage>
        <taxon>Eukaryota</taxon>
        <taxon>Viridiplantae</taxon>
        <taxon>Streptophyta</taxon>
        <taxon>Embryophyta</taxon>
        <taxon>Tracheophyta</taxon>
        <taxon>Spermatophyta</taxon>
        <taxon>Magnoliopsida</taxon>
        <taxon>eudicotyledons</taxon>
        <taxon>Gunneridae</taxon>
        <taxon>Pentapetalae</taxon>
        <taxon>asterids</taxon>
        <taxon>campanulids</taxon>
        <taxon>Asterales</taxon>
        <taxon>Asteraceae</taxon>
        <taxon>Asteroideae</taxon>
        <taxon>Heliantheae alliance</taxon>
        <taxon>Eupatorieae</taxon>
        <taxon>Mikania</taxon>
    </lineage>
</organism>
<evidence type="ECO:0000313" key="1">
    <source>
        <dbReference type="EMBL" id="KAD6454992.1"/>
    </source>
</evidence>
<keyword evidence="2" id="KW-1185">Reference proteome</keyword>
<dbReference type="EMBL" id="SZYD01000004">
    <property type="protein sequence ID" value="KAD6454992.1"/>
    <property type="molecule type" value="Genomic_DNA"/>
</dbReference>
<gene>
    <name evidence="1" type="ORF">E3N88_09698</name>
</gene>
<reference evidence="1 2" key="1">
    <citation type="submission" date="2019-05" db="EMBL/GenBank/DDBJ databases">
        <title>Mikania micrantha, genome provides insights into the molecular mechanism of rapid growth.</title>
        <authorList>
            <person name="Liu B."/>
        </authorList>
    </citation>
    <scope>NUCLEOTIDE SEQUENCE [LARGE SCALE GENOMIC DNA]</scope>
    <source>
        <strain evidence="1">NLD-2019</strain>
        <tissue evidence="1">Leaf</tissue>
    </source>
</reference>
<accession>A0A5N6PKG8</accession>
<dbReference type="AlphaFoldDB" id="A0A5N6PKG8"/>
<protein>
    <submittedName>
        <fullName evidence="1">Uncharacterized protein</fullName>
    </submittedName>
</protein>
<proteinExistence type="predicted"/>
<name>A0A5N6PKG8_9ASTR</name>